<evidence type="ECO:0000313" key="3">
    <source>
        <dbReference type="Proteomes" id="UP000290289"/>
    </source>
</evidence>
<feature type="region of interest" description="Disordered" evidence="1">
    <location>
        <begin position="1"/>
        <end position="80"/>
    </location>
</feature>
<feature type="compositionally biased region" description="Polar residues" evidence="1">
    <location>
        <begin position="12"/>
        <end position="29"/>
    </location>
</feature>
<dbReference type="AlphaFoldDB" id="A0A498IUU2"/>
<proteinExistence type="predicted"/>
<keyword evidence="3" id="KW-1185">Reference proteome</keyword>
<feature type="compositionally biased region" description="Basic and acidic residues" evidence="1">
    <location>
        <begin position="1"/>
        <end position="11"/>
    </location>
</feature>
<dbReference type="EMBL" id="RDQH01000337">
    <property type="protein sequence ID" value="RXH85181.1"/>
    <property type="molecule type" value="Genomic_DNA"/>
</dbReference>
<reference evidence="2 3" key="1">
    <citation type="submission" date="2018-10" db="EMBL/GenBank/DDBJ databases">
        <title>A high-quality apple genome assembly.</title>
        <authorList>
            <person name="Hu J."/>
        </authorList>
    </citation>
    <scope>NUCLEOTIDE SEQUENCE [LARGE SCALE GENOMIC DNA]</scope>
    <source>
        <strain evidence="3">cv. HFTH1</strain>
        <tissue evidence="2">Young leaf</tissue>
    </source>
</reference>
<gene>
    <name evidence="2" type="ORF">DVH24_041949</name>
</gene>
<evidence type="ECO:0000256" key="1">
    <source>
        <dbReference type="SAM" id="MobiDB-lite"/>
    </source>
</evidence>
<sequence length="133" mass="14952">MKNEPQQDPKTEAQTPPQSTTAVAATNQRKASRKKSTNNNANKGKPNGTIGYLKVMPLSKPKLNESREVQSKARSSYNDEYDRVSSHYTENYKAEQVGCKQGTKFTFTEKYADEELGFSAKYQTQFLSNIVCV</sequence>
<evidence type="ECO:0000313" key="2">
    <source>
        <dbReference type="EMBL" id="RXH85181.1"/>
    </source>
</evidence>
<feature type="compositionally biased region" description="Basic and acidic residues" evidence="1">
    <location>
        <begin position="62"/>
        <end position="71"/>
    </location>
</feature>
<organism evidence="2 3">
    <name type="scientific">Malus domestica</name>
    <name type="common">Apple</name>
    <name type="synonym">Pyrus malus</name>
    <dbReference type="NCBI Taxonomy" id="3750"/>
    <lineage>
        <taxon>Eukaryota</taxon>
        <taxon>Viridiplantae</taxon>
        <taxon>Streptophyta</taxon>
        <taxon>Embryophyta</taxon>
        <taxon>Tracheophyta</taxon>
        <taxon>Spermatophyta</taxon>
        <taxon>Magnoliopsida</taxon>
        <taxon>eudicotyledons</taxon>
        <taxon>Gunneridae</taxon>
        <taxon>Pentapetalae</taxon>
        <taxon>rosids</taxon>
        <taxon>fabids</taxon>
        <taxon>Rosales</taxon>
        <taxon>Rosaceae</taxon>
        <taxon>Amygdaloideae</taxon>
        <taxon>Maleae</taxon>
        <taxon>Malus</taxon>
    </lineage>
</organism>
<accession>A0A498IUU2</accession>
<dbReference type="Proteomes" id="UP000290289">
    <property type="component" value="Chromosome 11"/>
</dbReference>
<comment type="caution">
    <text evidence="2">The sequence shown here is derived from an EMBL/GenBank/DDBJ whole genome shotgun (WGS) entry which is preliminary data.</text>
</comment>
<protein>
    <submittedName>
        <fullName evidence="2">Uncharacterized protein</fullName>
    </submittedName>
</protein>
<name>A0A498IUU2_MALDO</name>